<dbReference type="Pfam" id="PF11127">
    <property type="entry name" value="YgaP-like_TM"/>
    <property type="match status" value="1"/>
</dbReference>
<name>A0A557RMS1_9GAMM</name>
<gene>
    <name evidence="3" type="ORF">FPL11_01755</name>
</gene>
<dbReference type="EMBL" id="VMKP01000001">
    <property type="protein sequence ID" value="TVO66436.1"/>
    <property type="molecule type" value="Genomic_DNA"/>
</dbReference>
<evidence type="ECO:0000259" key="2">
    <source>
        <dbReference type="Pfam" id="PF11127"/>
    </source>
</evidence>
<sequence length="64" mass="6691">MLKQNIGTVDRALRAIVGLALIALAVFNSGMAWGWIGLVPLATAVFSTCPAYSLLGLNTCARKA</sequence>
<comment type="caution">
    <text evidence="3">The sequence shown here is derived from an EMBL/GenBank/DDBJ whole genome shotgun (WGS) entry which is preliminary data.</text>
</comment>
<keyword evidence="4" id="KW-1185">Reference proteome</keyword>
<keyword evidence="1" id="KW-0812">Transmembrane</keyword>
<dbReference type="RefSeq" id="WP_110882325.1">
    <property type="nucleotide sequence ID" value="NZ_VMKP01000001.1"/>
</dbReference>
<reference evidence="3 4" key="1">
    <citation type="submission" date="2019-07" db="EMBL/GenBank/DDBJ databases">
        <title>Reclasification of Spiribacter aquaticus.</title>
        <authorList>
            <person name="Leon M.J."/>
            <person name="Sanchez-Porro C."/>
            <person name="Ventosa A."/>
        </authorList>
    </citation>
    <scope>NUCLEOTIDE SEQUENCE [LARGE SCALE GENOMIC DNA]</scope>
    <source>
        <strain evidence="3 4">SP30</strain>
    </source>
</reference>
<evidence type="ECO:0000313" key="3">
    <source>
        <dbReference type="EMBL" id="TVO66436.1"/>
    </source>
</evidence>
<accession>A0A557RMS1</accession>
<keyword evidence="1" id="KW-0472">Membrane</keyword>
<feature type="transmembrane region" description="Helical" evidence="1">
    <location>
        <begin position="12"/>
        <end position="29"/>
    </location>
</feature>
<organism evidence="3 4">
    <name type="scientific">Spiribacter aquaticus</name>
    <dbReference type="NCBI Taxonomy" id="1935996"/>
    <lineage>
        <taxon>Bacteria</taxon>
        <taxon>Pseudomonadati</taxon>
        <taxon>Pseudomonadota</taxon>
        <taxon>Gammaproteobacteria</taxon>
        <taxon>Chromatiales</taxon>
        <taxon>Ectothiorhodospiraceae</taxon>
        <taxon>Spiribacter</taxon>
    </lineage>
</organism>
<evidence type="ECO:0000256" key="1">
    <source>
        <dbReference type="SAM" id="Phobius"/>
    </source>
</evidence>
<proteinExistence type="predicted"/>
<keyword evidence="1" id="KW-1133">Transmembrane helix</keyword>
<protein>
    <submittedName>
        <fullName evidence="3">DUF2892 domain-containing protein</fullName>
    </submittedName>
</protein>
<feature type="transmembrane region" description="Helical" evidence="1">
    <location>
        <begin position="35"/>
        <end position="55"/>
    </location>
</feature>
<dbReference type="Proteomes" id="UP000316688">
    <property type="component" value="Unassembled WGS sequence"/>
</dbReference>
<feature type="domain" description="Inner membrane protein YgaP-like transmembrane" evidence="2">
    <location>
        <begin position="3"/>
        <end position="63"/>
    </location>
</feature>
<evidence type="ECO:0000313" key="4">
    <source>
        <dbReference type="Proteomes" id="UP000316688"/>
    </source>
</evidence>
<dbReference type="AlphaFoldDB" id="A0A557RMS1"/>
<dbReference type="InterPro" id="IPR021309">
    <property type="entry name" value="YgaP-like_TM"/>
</dbReference>